<protein>
    <recommendedName>
        <fullName evidence="4">Glycosyl hydrolase-like 10 domain-containing protein</fullName>
    </recommendedName>
</protein>
<dbReference type="Gene3D" id="3.20.20.80">
    <property type="entry name" value="Glycosidases"/>
    <property type="match status" value="1"/>
</dbReference>
<dbReference type="KEGG" id="dmr:Deima_3091"/>
<evidence type="ECO:0000313" key="2">
    <source>
        <dbReference type="EMBL" id="ADV68720.1"/>
    </source>
</evidence>
<gene>
    <name evidence="2" type="ordered locus">Deima_3091</name>
</gene>
<evidence type="ECO:0000313" key="3">
    <source>
        <dbReference type="Proteomes" id="UP000008635"/>
    </source>
</evidence>
<evidence type="ECO:0008006" key="4">
    <source>
        <dbReference type="Google" id="ProtNLM"/>
    </source>
</evidence>
<organism evidence="2 3">
    <name type="scientific">Deinococcus maricopensis (strain DSM 21211 / LMG 22137 / NRRL B-23946 / LB-34)</name>
    <dbReference type="NCBI Taxonomy" id="709986"/>
    <lineage>
        <taxon>Bacteria</taxon>
        <taxon>Thermotogati</taxon>
        <taxon>Deinococcota</taxon>
        <taxon>Deinococci</taxon>
        <taxon>Deinococcales</taxon>
        <taxon>Deinococcaceae</taxon>
        <taxon>Deinococcus</taxon>
    </lineage>
</organism>
<dbReference type="STRING" id="709986.Deima_3091"/>
<accession>E8UC59</accession>
<feature type="chain" id="PRO_5003232551" description="Glycosyl hydrolase-like 10 domain-containing protein" evidence="1">
    <location>
        <begin position="34"/>
        <end position="343"/>
    </location>
</feature>
<name>E8UC59_DEIML</name>
<feature type="signal peptide" evidence="1">
    <location>
        <begin position="1"/>
        <end position="33"/>
    </location>
</feature>
<dbReference type="PANTHER" id="PTHR43405:SF1">
    <property type="entry name" value="GLYCOSYL HYDROLASE DIGH"/>
    <property type="match status" value="1"/>
</dbReference>
<keyword evidence="3" id="KW-1185">Reference proteome</keyword>
<dbReference type="InterPro" id="IPR052177">
    <property type="entry name" value="Divisome_Glycosyl_Hydrolase"/>
</dbReference>
<dbReference type="Proteomes" id="UP000008635">
    <property type="component" value="Chromosome"/>
</dbReference>
<reference evidence="3" key="2">
    <citation type="submission" date="2011-01" db="EMBL/GenBank/DDBJ databases">
        <title>The complete genome of Deinococcus maricopensis DSM 21211.</title>
        <authorList>
            <consortium name="US DOE Joint Genome Institute (JGI-PGF)"/>
            <person name="Lucas S."/>
            <person name="Copeland A."/>
            <person name="Lapidus A."/>
            <person name="Goodwin L."/>
            <person name="Pitluck S."/>
            <person name="Kyrpides N."/>
            <person name="Mavromatis K."/>
            <person name="Pagani I."/>
            <person name="Ivanova N."/>
            <person name="Ovchinnikova G."/>
            <person name="Zeytun A."/>
            <person name="Detter J.C."/>
            <person name="Han C."/>
            <person name="Land M."/>
            <person name="Hauser L."/>
            <person name="Markowitz V."/>
            <person name="Cheng J.-F."/>
            <person name="Hugenholtz P."/>
            <person name="Woyke T."/>
            <person name="Wu D."/>
            <person name="Pukall R."/>
            <person name="Gehrich-Schroeter G."/>
            <person name="Brambilla E."/>
            <person name="Klenk H.-P."/>
            <person name="Eisen J.A."/>
        </authorList>
    </citation>
    <scope>NUCLEOTIDE SEQUENCE [LARGE SCALE GENOMIC DNA]</scope>
    <source>
        <strain evidence="3">DSM 21211 / LMG 22137 / NRRL B-23946 / LB-34</strain>
    </source>
</reference>
<dbReference type="HOGENOM" id="CLU_862549_0_0_0"/>
<dbReference type="EMBL" id="CP002454">
    <property type="protein sequence ID" value="ADV68720.1"/>
    <property type="molecule type" value="Genomic_DNA"/>
</dbReference>
<evidence type="ECO:0000256" key="1">
    <source>
        <dbReference type="SAM" id="SignalP"/>
    </source>
</evidence>
<dbReference type="AlphaFoldDB" id="E8UC59"/>
<reference evidence="2 3" key="1">
    <citation type="journal article" date="2011" name="Stand. Genomic Sci.">
        <title>Complete genome sequence of Deinococcus maricopensis type strain (LB-34).</title>
        <authorList>
            <person name="Pukall R."/>
            <person name="Zeytun A."/>
            <person name="Lucas S."/>
            <person name="Lapidus A."/>
            <person name="Hammon N."/>
            <person name="Deshpande S."/>
            <person name="Nolan M."/>
            <person name="Cheng J.F."/>
            <person name="Pitluck S."/>
            <person name="Liolios K."/>
            <person name="Pagani I."/>
            <person name="Mikhailova N."/>
            <person name="Ivanova N."/>
            <person name="Mavromatis K."/>
            <person name="Pati A."/>
            <person name="Tapia R."/>
            <person name="Han C."/>
            <person name="Goodwin L."/>
            <person name="Chen A."/>
            <person name="Palaniappan K."/>
            <person name="Land M."/>
            <person name="Hauser L."/>
            <person name="Chang Y.J."/>
            <person name="Jeffries C.D."/>
            <person name="Brambilla E.M."/>
            <person name="Rohde M."/>
            <person name="Goker M."/>
            <person name="Detter J.C."/>
            <person name="Woyke T."/>
            <person name="Bristow J."/>
            <person name="Eisen J.A."/>
            <person name="Markowitz V."/>
            <person name="Hugenholtz P."/>
            <person name="Kyrpides N.C."/>
            <person name="Klenk H.P."/>
        </authorList>
    </citation>
    <scope>NUCLEOTIDE SEQUENCE [LARGE SCALE GENOMIC DNA]</scope>
    <source>
        <strain evidence="3">DSM 21211 / LMG 22137 / NRRL B-23946 / LB-34</strain>
    </source>
</reference>
<dbReference type="eggNOG" id="COG1649">
    <property type="taxonomic scope" value="Bacteria"/>
</dbReference>
<keyword evidence="1" id="KW-0732">Signal</keyword>
<dbReference type="PANTHER" id="PTHR43405">
    <property type="entry name" value="GLYCOSYL HYDROLASE DIGH"/>
    <property type="match status" value="1"/>
</dbReference>
<proteinExistence type="predicted"/>
<sequence precursor="true">MRPLTSRQVACATLRGMRKIIMLAACLSSGALAQSGRTAVWLRPPNTAAELERTLVQARQAGFTDVLLEGFYHGRAVWSSNVAPMKLPYDALKVAARVADREGLRLNVWMETMYWRPAAKFGVPVTPLWRDDAATRTRDGRASLDVSNLGFVDPADEGVRRTLDALVREVATAYPKVGLHLDYLRYPREDDFGFHPAAVDGFRAQSGLDARRIAKYGEGGRVTPEWQAWSRYRRDLITSLAEQLIGAYRSAGGQGQVSAAVFSGLDPLQDWRSWPGLDAAMPMLYLPSAGLYRLALLPYERGARVWPGIQVGPGRPALAEQLRVVRSLGFPNVAVFGWTPPDA</sequence>